<feature type="compositionally biased region" description="Polar residues" evidence="1">
    <location>
        <begin position="1174"/>
        <end position="1188"/>
    </location>
</feature>
<name>A0A8C3HXR2_CHRPI</name>
<evidence type="ECO:0000313" key="2">
    <source>
        <dbReference type="Ensembl" id="ENSCPBP00000024140.1"/>
    </source>
</evidence>
<reference evidence="2" key="1">
    <citation type="journal article" date="2015" name="Genome Biol. Evol.">
        <title>Physical Mapping and Refinement of the Painted Turtle Genome (Chrysemys picta) Inform Amniote Genome Evolution and Challenge Turtle-Bird Chromosomal Conservation.</title>
        <authorList>
            <person name="Badenhorst D."/>
            <person name="Hillier L.W."/>
            <person name="Literman R."/>
            <person name="Montiel E.E."/>
            <person name="Radhakrishnan S."/>
            <person name="Shen Y."/>
            <person name="Minx P."/>
            <person name="Janes D.E."/>
            <person name="Warren W.C."/>
            <person name="Edwards S.V."/>
            <person name="Valenzuela N."/>
        </authorList>
    </citation>
    <scope>NUCLEOTIDE SEQUENCE [LARGE SCALE GENOMIC DNA]</scope>
</reference>
<accession>A0A8C3HXR2</accession>
<feature type="compositionally biased region" description="Polar residues" evidence="1">
    <location>
        <begin position="1321"/>
        <end position="1349"/>
    </location>
</feature>
<feature type="compositionally biased region" description="Low complexity" evidence="1">
    <location>
        <begin position="1129"/>
        <end position="1143"/>
    </location>
</feature>
<feature type="compositionally biased region" description="Low complexity" evidence="1">
    <location>
        <begin position="1024"/>
        <end position="1048"/>
    </location>
</feature>
<feature type="compositionally biased region" description="Basic and acidic residues" evidence="1">
    <location>
        <begin position="1541"/>
        <end position="1551"/>
    </location>
</feature>
<dbReference type="KEGG" id="cpic:101947705"/>
<feature type="compositionally biased region" description="Polar residues" evidence="1">
    <location>
        <begin position="667"/>
        <end position="684"/>
    </location>
</feature>
<proteinExistence type="predicted"/>
<feature type="compositionally biased region" description="Basic and acidic residues" evidence="1">
    <location>
        <begin position="776"/>
        <end position="787"/>
    </location>
</feature>
<feature type="compositionally biased region" description="Low complexity" evidence="1">
    <location>
        <begin position="1240"/>
        <end position="1256"/>
    </location>
</feature>
<feature type="compositionally biased region" description="Polar residues" evidence="1">
    <location>
        <begin position="977"/>
        <end position="994"/>
    </location>
</feature>
<keyword evidence="3" id="KW-1185">Reference proteome</keyword>
<dbReference type="PANTHER" id="PTHR23039">
    <property type="entry name" value="NANCE-HORAN SYNDROME PROTEIN"/>
    <property type="match status" value="1"/>
</dbReference>
<feature type="region of interest" description="Disordered" evidence="1">
    <location>
        <begin position="26"/>
        <end position="47"/>
    </location>
</feature>
<dbReference type="GeneTree" id="ENSGT00950000182963"/>
<sequence>MPFPLRTVEPLKLCRLEDAGGDALLGPAKAGDKERAQAAGGAGSGGRRRGAGLLLFGSLEQVSSHSLVSLLWQLSDLSRCASDIFGEIQSQADALCRRSARLQRRLGSLRALSARLDHRRVKIPVSNLDEESRWTVHYTAPWHQQENVFLPSTRPPCVEDLHRQAKLNLKSVLRECDKLRRDGYRSSQYYSQGPTFSSSSSAAYGNYQDDYEEIERKSSLLDCISQSCISACCSLVPWSLKCSVPSPEEEKLISIKRTRTPVSNECSDINTQTNWTKSLPLPTPEEKMRQQAQAVQTDVVPINVTGENFDRQASIRRSLIYTDTVVRRPKKVKRRKTITGVPDNIQKELAVGTGQSDFRGHSMYVPDHYSTLGRLDSYRSAMQRSETKDTSCQTEEVKVVPPSVRRIRAQKGQGIAAQMSQFSSSSGNMSVMSDSAGVIFASRLNNDMGFHSLPRPGARVSLQSLDQRQSISNQADDIAGTLSNQISKLQVDNSVVHMRNNPRTETLPRPKSQEVRSYESEKAASPACVVSPHATYSTSIIPNATISSSSEVIVIHTTQSAGPLDSKITSSPSYTKPRDSPVANNAVSMKEDHHSSSGNWSESSSTRHSQTSDTISSNAIMMLSLGDSAVSLSTPGNVENTSQSMSYSCRNNLPFPGHSQDSDGRSESSFSGDRSQSNSINSTEHWVYKSRENDETPSHKPTCATAGYFTPVSNVSSSSLERTSVKEDSSSLYSVDHDGYYTTMHMDSGLKSGKLCNSNNGFGNPRHSVINIFDGNEKKNQDERSSNSDKSLIRNISLKKAKKPPLPPSRTDSLRRVPKKKTQSSGQVLDETLIATLQHSLQLNLQCKNGSSPSQSPCSDYEDPWVLRSRSQSSVSASSSMMSTTAPNMYSLCTVTPSQSDTSSIKSECADQWGYYSDYAGVPDDQFKCPVARSASTTANLNDYSISHLNDGSRASMPQVASGLAKPKNTSPEKSHRVTSPSSGYSSQSNTPTALTPVPVFLKSMSPANGKPKLKPKVPERKSSLLSSVSVSSSSTSLSSNTSTEGSVNMKKLDPALTSPPDAAGPPPPTPPHSPDHPLPPPPPAPADGMDLPPLPASPSFPPPPPEAIINPSFPLSGPWFPSPPQEMSFSPFSAPSSSIFPNVVPPPAPPLDPKLTQDATKFTQYSFKKCNQDDSGSSAVKQPANKQDSSRPVMPLITTKALQMVQLRSVKKCTGAQTEQSAGSISEANSQEKATVIFSPQPSLKPSLSLRLSNSLDEEMKTHSPSFKNLVQTPPQSSLPDLSDSAPEISSGQKPGNAAGLIQTFEADVSGTNIEEAPQSPVQNEKSHSGLISTPFQVPSGSPNKTQGISPNKKPPPISKKPKLFLIVPPPQLDFTAEKIANVSDPVRGTSSPTRREIAHCEEAKNCLTDGLSSNEMDSGRLVPEGGAAGSTFFETVETNVCMVQPAASPVQEAPKQEQQTTLDEGSSSDSNGDDSSNTDRHLSQEDESAEVFETDTTNNSSLPSNSYRARSEEVATPARPRTTEDLFAAIHRSKRKVLGRKDSEDDRTRNHSPSPPVTPTGASPNLASLKHAGSIQRSIRKSSTSNDNFKALLLKKGSRSDTSSRMSAAEMLKNTDPRFHRTKSDSSLEFPDSPASCSPSKNKRAQEEWAKSEGLMPRSMSFSSTRYGRSRTPPSAASSKYNVRNRIQSSPMTVISEGDGEAVEPTESRIRRTLKEQQESQLNVFDSDDMDMNDFLYAEEADSNETKAPTHLDLMTQLVKPNASNKCLSPSDEKS</sequence>
<feature type="region of interest" description="Disordered" evidence="1">
    <location>
        <begin position="1450"/>
        <end position="1708"/>
    </location>
</feature>
<dbReference type="CTD" id="57224"/>
<feature type="compositionally biased region" description="Low complexity" evidence="1">
    <location>
        <begin position="1467"/>
        <end position="1477"/>
    </location>
</feature>
<feature type="compositionally biased region" description="Polar residues" evidence="1">
    <location>
        <begin position="1216"/>
        <end position="1234"/>
    </location>
</feature>
<feature type="region of interest" description="Disordered" evidence="1">
    <location>
        <begin position="1212"/>
        <end position="1301"/>
    </location>
</feature>
<feature type="compositionally biased region" description="Polar residues" evidence="1">
    <location>
        <begin position="562"/>
        <end position="574"/>
    </location>
</feature>
<feature type="compositionally biased region" description="Polar residues" evidence="1">
    <location>
        <begin position="1158"/>
        <end position="1167"/>
    </location>
</feature>
<dbReference type="Gene3D" id="1.20.5.340">
    <property type="match status" value="1"/>
</dbReference>
<reference evidence="2" key="2">
    <citation type="submission" date="2025-08" db="UniProtKB">
        <authorList>
            <consortium name="Ensembl"/>
        </authorList>
    </citation>
    <scope>IDENTIFICATION</scope>
</reference>
<feature type="region of interest" description="Disordered" evidence="1">
    <location>
        <begin position="950"/>
        <end position="1196"/>
    </location>
</feature>
<feature type="compositionally biased region" description="Pro residues" evidence="1">
    <location>
        <begin position="1093"/>
        <end position="1107"/>
    </location>
</feature>
<dbReference type="OrthoDB" id="8965057at2759"/>
<feature type="compositionally biased region" description="Low complexity" evidence="1">
    <location>
        <begin position="1275"/>
        <end position="1288"/>
    </location>
</feature>
<dbReference type="Pfam" id="PF15273">
    <property type="entry name" value="NHS"/>
    <property type="match status" value="1"/>
</dbReference>
<feature type="compositionally biased region" description="Low complexity" evidence="1">
    <location>
        <begin position="596"/>
        <end position="613"/>
    </location>
</feature>
<feature type="compositionally biased region" description="Basic and acidic residues" evidence="1">
    <location>
        <begin position="1615"/>
        <end position="1628"/>
    </location>
</feature>
<protein>
    <submittedName>
        <fullName evidence="2">NHS like 1</fullName>
    </submittedName>
</protein>
<dbReference type="Ensembl" id="ENSCPBT00000028438.1">
    <property type="protein sequence ID" value="ENSCPBP00000024140.1"/>
    <property type="gene ID" value="ENSCPBG00000017203.1"/>
</dbReference>
<feature type="compositionally biased region" description="Polar residues" evidence="1">
    <location>
        <begin position="634"/>
        <end position="651"/>
    </location>
</feature>
<feature type="region of interest" description="Disordered" evidence="1">
    <location>
        <begin position="496"/>
        <end position="524"/>
    </location>
</feature>
<feature type="compositionally biased region" description="Polar residues" evidence="1">
    <location>
        <begin position="1496"/>
        <end position="1510"/>
    </location>
</feature>
<feature type="compositionally biased region" description="Polar residues" evidence="1">
    <location>
        <begin position="1264"/>
        <end position="1274"/>
    </location>
</feature>
<evidence type="ECO:0000313" key="3">
    <source>
        <dbReference type="Proteomes" id="UP000694380"/>
    </source>
</evidence>
<feature type="compositionally biased region" description="Pro residues" evidence="1">
    <location>
        <begin position="1063"/>
        <end position="1086"/>
    </location>
</feature>
<feature type="compositionally biased region" description="Polar residues" evidence="1">
    <location>
        <begin position="1577"/>
        <end position="1590"/>
    </location>
</feature>
<feature type="region of interest" description="Disordered" evidence="1">
    <location>
        <begin position="562"/>
        <end position="613"/>
    </location>
</feature>
<organism evidence="2 3">
    <name type="scientific">Chrysemys picta bellii</name>
    <name type="common">Western painted turtle</name>
    <name type="synonym">Emys bellii</name>
    <dbReference type="NCBI Taxonomy" id="8478"/>
    <lineage>
        <taxon>Eukaryota</taxon>
        <taxon>Metazoa</taxon>
        <taxon>Chordata</taxon>
        <taxon>Craniata</taxon>
        <taxon>Vertebrata</taxon>
        <taxon>Euteleostomi</taxon>
        <taxon>Archelosauria</taxon>
        <taxon>Testudinata</taxon>
        <taxon>Testudines</taxon>
        <taxon>Cryptodira</taxon>
        <taxon>Durocryptodira</taxon>
        <taxon>Testudinoidea</taxon>
        <taxon>Emydidae</taxon>
        <taxon>Chrysemys</taxon>
    </lineage>
</organism>
<gene>
    <name evidence="2" type="primary">NHSL1</name>
</gene>
<feature type="compositionally biased region" description="Basic and acidic residues" evidence="1">
    <location>
        <begin position="506"/>
        <end position="522"/>
    </location>
</feature>
<evidence type="ECO:0000256" key="1">
    <source>
        <dbReference type="SAM" id="MobiDB-lite"/>
    </source>
</evidence>
<feature type="compositionally biased region" description="Polar residues" evidence="1">
    <location>
        <begin position="1662"/>
        <end position="1695"/>
    </location>
</feature>
<feature type="region of interest" description="Disordered" evidence="1">
    <location>
        <begin position="1318"/>
        <end position="1363"/>
    </location>
</feature>
<reference evidence="2" key="3">
    <citation type="submission" date="2025-09" db="UniProtKB">
        <authorList>
            <consortium name="Ensembl"/>
        </authorList>
    </citation>
    <scope>IDENTIFICATION</scope>
</reference>
<dbReference type="InterPro" id="IPR024845">
    <property type="entry name" value="NHS-like"/>
</dbReference>
<feature type="compositionally biased region" description="Basic and acidic residues" evidence="1">
    <location>
        <begin position="686"/>
        <end position="698"/>
    </location>
</feature>
<feature type="compositionally biased region" description="Pro residues" evidence="1">
    <location>
        <begin position="1144"/>
        <end position="1153"/>
    </location>
</feature>
<dbReference type="PANTHER" id="PTHR23039:SF3">
    <property type="entry name" value="NHS-LIKE PROTEIN 1"/>
    <property type="match status" value="1"/>
</dbReference>
<dbReference type="GO" id="GO:0030154">
    <property type="term" value="P:cell differentiation"/>
    <property type="evidence" value="ECO:0007669"/>
    <property type="project" value="TreeGrafter"/>
</dbReference>
<feature type="region of interest" description="Disordered" evidence="1">
    <location>
        <begin position="634"/>
        <end position="708"/>
    </location>
</feature>
<dbReference type="Proteomes" id="UP000694380">
    <property type="component" value="Chromosome 3"/>
</dbReference>
<dbReference type="GeneID" id="101947705"/>
<feature type="region of interest" description="Disordered" evidence="1">
    <location>
        <begin position="776"/>
        <end position="828"/>
    </location>
</feature>